<dbReference type="InterPro" id="IPR011723">
    <property type="entry name" value="Znf/thioredoxin_put"/>
</dbReference>
<feature type="compositionally biased region" description="Low complexity" evidence="1">
    <location>
        <begin position="79"/>
        <end position="93"/>
    </location>
</feature>
<evidence type="ECO:0000313" key="4">
    <source>
        <dbReference type="Proteomes" id="UP000597459"/>
    </source>
</evidence>
<organism evidence="3 4">
    <name type="scientific">Acetobacter estunensis</name>
    <dbReference type="NCBI Taxonomy" id="104097"/>
    <lineage>
        <taxon>Bacteria</taxon>
        <taxon>Pseudomonadati</taxon>
        <taxon>Pseudomonadota</taxon>
        <taxon>Alphaproteobacteria</taxon>
        <taxon>Acetobacterales</taxon>
        <taxon>Acetobacteraceae</taxon>
        <taxon>Acetobacter</taxon>
    </lineage>
</organism>
<dbReference type="EMBL" id="WOTH01000008">
    <property type="protein sequence ID" value="NHO53452.1"/>
    <property type="molecule type" value="Genomic_DNA"/>
</dbReference>
<sequence>MLIVCPSCGIKYNVPASYLTKDRTLKCASCGTSWLVPALRDEAKASSESASVESVPAGPSAVPVSSENRAAPAPEKEAASPAGEAAESPVSSSIAEPAVSSPDDGKASDSKDEEAEPVFGVSSHQDGPQEEKTEPSLPPILRTVAPKPAPAPEPEEEEDDRPFSFLDQAIARHAAQSDAVEEEHSVSSHYAPAQTVASGHSPMWEEAALDTHALHSDEKNGTQGAFQDTLAAETERLEHLEEVEHHSALGAEDETSSHVEAAAPFERDSHQPDEIDDVVARLRSARGQGAGAAEAEKPTSVQAEPTPAPAESASWVPAWDRVERAEADEEMASVTKPEDEHAPIWDVGEDHGEQVAAQSASEDEQVEPARHVEPAVDMAERLRKDVLQRTATTEATKSERGSFLESQAFWKKAWIASGATAVLVVAAAVHWFDALSHVWPALRLL</sequence>
<dbReference type="NCBIfam" id="TIGR02098">
    <property type="entry name" value="MJ0042_CXXC"/>
    <property type="match status" value="1"/>
</dbReference>
<feature type="region of interest" description="Disordered" evidence="1">
    <location>
        <begin position="47"/>
        <end position="189"/>
    </location>
</feature>
<reference evidence="3" key="1">
    <citation type="submission" date="2019-11" db="EMBL/GenBank/DDBJ databases">
        <title>Description of new Acetobacter species.</title>
        <authorList>
            <person name="Cleenwerck I."/>
            <person name="Sombolestani A.S."/>
        </authorList>
    </citation>
    <scope>NUCLEOTIDE SEQUENCE</scope>
    <source>
        <strain evidence="3">LMG 1626</strain>
    </source>
</reference>
<feature type="region of interest" description="Disordered" evidence="1">
    <location>
        <begin position="325"/>
        <end position="344"/>
    </location>
</feature>
<feature type="compositionally biased region" description="Low complexity" evidence="1">
    <location>
        <begin position="303"/>
        <end position="314"/>
    </location>
</feature>
<comment type="caution">
    <text evidence="3">The sequence shown here is derived from an EMBL/GenBank/DDBJ whole genome shotgun (WGS) entry which is preliminary data.</text>
</comment>
<protein>
    <recommendedName>
        <fullName evidence="2">Zinc finger/thioredoxin putative domain-containing protein</fullName>
    </recommendedName>
</protein>
<feature type="domain" description="Zinc finger/thioredoxin putative" evidence="2">
    <location>
        <begin position="1"/>
        <end position="34"/>
    </location>
</feature>
<evidence type="ECO:0000259" key="2">
    <source>
        <dbReference type="Pfam" id="PF13717"/>
    </source>
</evidence>
<accession>A0A967EHE0</accession>
<proteinExistence type="predicted"/>
<name>A0A967EHE0_9PROT</name>
<dbReference type="Pfam" id="PF13717">
    <property type="entry name" value="Zn_ribbon_4"/>
    <property type="match status" value="1"/>
</dbReference>
<dbReference type="AlphaFoldDB" id="A0A967EHE0"/>
<evidence type="ECO:0000256" key="1">
    <source>
        <dbReference type="SAM" id="MobiDB-lite"/>
    </source>
</evidence>
<keyword evidence="4" id="KW-1185">Reference proteome</keyword>
<dbReference type="Proteomes" id="UP000597459">
    <property type="component" value="Unassembled WGS sequence"/>
</dbReference>
<evidence type="ECO:0000313" key="3">
    <source>
        <dbReference type="EMBL" id="NHO53452.1"/>
    </source>
</evidence>
<feature type="compositionally biased region" description="Low complexity" evidence="1">
    <location>
        <begin position="281"/>
        <end position="293"/>
    </location>
</feature>
<gene>
    <name evidence="3" type="ORF">GOB87_05665</name>
</gene>
<feature type="region of interest" description="Disordered" evidence="1">
    <location>
        <begin position="243"/>
        <end position="318"/>
    </location>
</feature>